<dbReference type="EnsemblMetazoa" id="XM_038207126.1">
    <property type="protein sequence ID" value="XP_038063054.1"/>
    <property type="gene ID" value="LOC119733754"/>
</dbReference>
<keyword evidence="2" id="KW-0677">Repeat</keyword>
<dbReference type="PANTHER" id="PTHR19856:SF0">
    <property type="entry name" value="WD REPEAT-CONTAINING PROTEIN 1"/>
    <property type="match status" value="1"/>
</dbReference>
<dbReference type="PANTHER" id="PTHR19856">
    <property type="entry name" value="WD-REPEATCONTAINING PROTEIN WDR1"/>
    <property type="match status" value="1"/>
</dbReference>
<protein>
    <submittedName>
        <fullName evidence="3">Uncharacterized protein</fullName>
    </submittedName>
</protein>
<dbReference type="GeneID" id="119733754"/>
<dbReference type="AlphaFoldDB" id="A0A914AI36"/>
<reference evidence="3" key="1">
    <citation type="submission" date="2022-11" db="UniProtKB">
        <authorList>
            <consortium name="EnsemblMetazoa"/>
        </authorList>
    </citation>
    <scope>IDENTIFICATION</scope>
</reference>
<name>A0A914AI36_PATMI</name>
<dbReference type="GO" id="GO:0030864">
    <property type="term" value="C:cortical actin cytoskeleton"/>
    <property type="evidence" value="ECO:0007669"/>
    <property type="project" value="TreeGrafter"/>
</dbReference>
<evidence type="ECO:0000313" key="3">
    <source>
        <dbReference type="EnsemblMetazoa" id="XP_038063054.1"/>
    </source>
</evidence>
<evidence type="ECO:0000313" key="4">
    <source>
        <dbReference type="Proteomes" id="UP000887568"/>
    </source>
</evidence>
<evidence type="ECO:0000256" key="1">
    <source>
        <dbReference type="ARBA" id="ARBA00022574"/>
    </source>
</evidence>
<dbReference type="RefSeq" id="XP_038063054.1">
    <property type="nucleotide sequence ID" value="XM_038207126.1"/>
</dbReference>
<accession>A0A914AI36</accession>
<dbReference type="InterPro" id="IPR015943">
    <property type="entry name" value="WD40/YVTN_repeat-like_dom_sf"/>
</dbReference>
<evidence type="ECO:0000256" key="2">
    <source>
        <dbReference type="ARBA" id="ARBA00022737"/>
    </source>
</evidence>
<dbReference type="OrthoDB" id="2306at2759"/>
<dbReference type="OMA" id="CVHEIIL"/>
<dbReference type="GO" id="GO:0040011">
    <property type="term" value="P:locomotion"/>
    <property type="evidence" value="ECO:0007669"/>
    <property type="project" value="TreeGrafter"/>
</dbReference>
<dbReference type="Proteomes" id="UP000887568">
    <property type="component" value="Unplaced"/>
</dbReference>
<dbReference type="Gene3D" id="2.130.10.10">
    <property type="entry name" value="YVTN repeat-like/Quinoprotein amine dehydrogenase"/>
    <property type="match status" value="1"/>
</dbReference>
<keyword evidence="4" id="KW-1185">Reference proteome</keyword>
<proteinExistence type="predicted"/>
<keyword evidence="1" id="KW-0853">WD repeat</keyword>
<organism evidence="3 4">
    <name type="scientific">Patiria miniata</name>
    <name type="common">Bat star</name>
    <name type="synonym">Asterina miniata</name>
    <dbReference type="NCBI Taxonomy" id="46514"/>
    <lineage>
        <taxon>Eukaryota</taxon>
        <taxon>Metazoa</taxon>
        <taxon>Echinodermata</taxon>
        <taxon>Eleutherozoa</taxon>
        <taxon>Asterozoa</taxon>
        <taxon>Asteroidea</taxon>
        <taxon>Valvatacea</taxon>
        <taxon>Valvatida</taxon>
        <taxon>Asterinidae</taxon>
        <taxon>Patiria</taxon>
    </lineage>
</organism>
<sequence length="81" mass="8957">MPFSYVRKSFFAAQPSTTRGSPFILGGDPKGKKFLYVNEKNVFIRDIENPAICDMYCVHEIILTVAKYAPSGNYIASAGTC</sequence>
<dbReference type="GO" id="GO:0030042">
    <property type="term" value="P:actin filament depolymerization"/>
    <property type="evidence" value="ECO:0007669"/>
    <property type="project" value="TreeGrafter"/>
</dbReference>
<dbReference type="GO" id="GO:0051015">
    <property type="term" value="F:actin filament binding"/>
    <property type="evidence" value="ECO:0007669"/>
    <property type="project" value="TreeGrafter"/>
</dbReference>